<proteinExistence type="predicted"/>
<evidence type="ECO:0000313" key="2">
    <source>
        <dbReference type="Proteomes" id="UP001240150"/>
    </source>
</evidence>
<protein>
    <recommendedName>
        <fullName evidence="3">N-acetyltransferase domain-containing protein</fullName>
    </recommendedName>
</protein>
<dbReference type="EMBL" id="CP126980">
    <property type="protein sequence ID" value="WIM93859.1"/>
    <property type="molecule type" value="Genomic_DNA"/>
</dbReference>
<name>A0ABY8W7N1_9ACTN</name>
<reference evidence="1 2" key="1">
    <citation type="submission" date="2023-06" db="EMBL/GenBank/DDBJ databases">
        <authorList>
            <person name="Yushchuk O."/>
            <person name="Binda E."/>
            <person name="Ruckert-Reed C."/>
            <person name="Fedorenko V."/>
            <person name="Kalinowski J."/>
            <person name="Marinelli F."/>
        </authorList>
    </citation>
    <scope>NUCLEOTIDE SEQUENCE [LARGE SCALE GENOMIC DNA]</scope>
    <source>
        <strain evidence="1 2">NRRL 3884</strain>
    </source>
</reference>
<dbReference type="RefSeq" id="WP_284915062.1">
    <property type="nucleotide sequence ID" value="NZ_CP126980.1"/>
</dbReference>
<keyword evidence="2" id="KW-1185">Reference proteome</keyword>
<accession>A0ABY8W7N1</accession>
<dbReference type="Proteomes" id="UP001240150">
    <property type="component" value="Chromosome"/>
</dbReference>
<evidence type="ECO:0000313" key="1">
    <source>
        <dbReference type="EMBL" id="WIM93859.1"/>
    </source>
</evidence>
<organism evidence="1 2">
    <name type="scientific">Actinoplanes oblitus</name>
    <dbReference type="NCBI Taxonomy" id="3040509"/>
    <lineage>
        <taxon>Bacteria</taxon>
        <taxon>Bacillati</taxon>
        <taxon>Actinomycetota</taxon>
        <taxon>Actinomycetes</taxon>
        <taxon>Micromonosporales</taxon>
        <taxon>Micromonosporaceae</taxon>
        <taxon>Actinoplanes</taxon>
    </lineage>
</organism>
<evidence type="ECO:0008006" key="3">
    <source>
        <dbReference type="Google" id="ProtNLM"/>
    </source>
</evidence>
<sequence length="188" mass="21405">MRVEVMSVVPAELLDPAWDFYMESFGDLAVLAVNRHLLYRHEFDELMADDRAEKYLALDDDGTVLGMAAMTTNLEAVSLISPDYFRHHWPELYAEKRIFYVLFVGAKKGGSGTGVFVELLTALYRPIGAVNGKVFVDICTYNEEQLRLPRMIGVILTRISGKAVPTRMDAQSFWLYEFPNNDRERLAS</sequence>
<gene>
    <name evidence="1" type="ORF">ACTOB_005852</name>
</gene>